<accession>A0A7U0QRU7</accession>
<reference evidence="9 12" key="3">
    <citation type="submission" date="2023-12" db="EMBL/GenBank/DDBJ databases">
        <title>Characterization of antibiotic resistance in Aeromonas spp. in hospital effluent.</title>
        <authorList>
            <person name="Negoseki B.R.S."/>
            <person name="Krul D."/>
            <person name="Siqueira A.C."/>
            <person name="Almeida M."/>
            <person name="Mesa D."/>
            <person name="Conte D."/>
            <person name="Dalla-Costa L.M."/>
        </authorList>
    </citation>
    <scope>NUCLEOTIDE SEQUENCE [LARGE SCALE GENOMIC DNA]</scope>
    <source>
        <strain evidence="9 12">36v</strain>
    </source>
</reference>
<dbReference type="PANTHER" id="PTHR38097:SF2">
    <property type="entry name" value="DNA-BINDING PROTEIN STPA"/>
    <property type="match status" value="1"/>
</dbReference>
<proteinExistence type="inferred from homology"/>
<dbReference type="InterPro" id="IPR001801">
    <property type="entry name" value="Histone_HNS"/>
</dbReference>
<name>A0A7U0QRU7_AERCA</name>
<dbReference type="AlphaFoldDB" id="A0A7U0QRU7"/>
<organism evidence="11">
    <name type="scientific">Aeromonas caviae</name>
    <name type="common">Aeromonas punctata</name>
    <dbReference type="NCBI Taxonomy" id="648"/>
    <lineage>
        <taxon>Bacteria</taxon>
        <taxon>Pseudomonadati</taxon>
        <taxon>Pseudomonadota</taxon>
        <taxon>Gammaproteobacteria</taxon>
        <taxon>Aeromonadales</taxon>
        <taxon>Aeromonadaceae</taxon>
        <taxon>Aeromonas</taxon>
    </lineage>
</organism>
<dbReference type="EMBL" id="CP068231">
    <property type="protein sequence ID" value="QQX12786.1"/>
    <property type="molecule type" value="Genomic_DNA"/>
</dbReference>
<sequence>MTDFFKTLLNIRSLRVALRDMPLDQVCAAKEKFDLVFAELQEAAEQERAAQEEHNQKLAEFSKLLAEAGIDPNELVDARQAAWTEGKAKVKTTSKREPRPAKYGFMQDGIEATWTGQGRMPKALAEQVKAGKALEDFLL</sequence>
<dbReference type="Proteomes" id="UP001277183">
    <property type="component" value="Unassembled WGS sequence"/>
</dbReference>
<evidence type="ECO:0000256" key="5">
    <source>
        <dbReference type="PIRNR" id="PIRNR002096"/>
    </source>
</evidence>
<protein>
    <recommendedName>
        <fullName evidence="5">DNA-binding protein</fullName>
    </recommendedName>
</protein>
<comment type="similarity">
    <text evidence="2 5">Belongs to the histone-like protein H-NS family.</text>
</comment>
<dbReference type="InterPro" id="IPR054180">
    <property type="entry name" value="H-NS-like_N"/>
</dbReference>
<dbReference type="GO" id="GO:0001217">
    <property type="term" value="F:DNA-binding transcription repressor activity"/>
    <property type="evidence" value="ECO:0007669"/>
    <property type="project" value="TreeGrafter"/>
</dbReference>
<dbReference type="RefSeq" id="WP_109421966.1">
    <property type="nucleotide sequence ID" value="NZ_JAWZVU010000163.1"/>
</dbReference>
<evidence type="ECO:0000256" key="3">
    <source>
        <dbReference type="ARBA" id="ARBA00022490"/>
    </source>
</evidence>
<evidence type="ECO:0000313" key="9">
    <source>
        <dbReference type="EMBL" id="MEA9438918.1"/>
    </source>
</evidence>
<evidence type="ECO:0000313" key="8">
    <source>
        <dbReference type="EMBL" id="MDX7722701.1"/>
    </source>
</evidence>
<dbReference type="SUPFAM" id="SSF81273">
    <property type="entry name" value="H-NS histone-like proteins"/>
    <property type="match status" value="2"/>
</dbReference>
<reference evidence="11" key="1">
    <citation type="submission" date="2021-01" db="EMBL/GenBank/DDBJ databases">
        <title>GES Beta-lactamases isolated from hospital effluents in Brazil.</title>
        <authorList>
            <person name="Conte D."/>
            <person name="Mesa D."/>
            <person name="Palmeiro J.K."/>
            <person name="Dalla-Costa L.M."/>
        </authorList>
    </citation>
    <scope>NUCLEOTIDE SEQUENCE [LARGE SCALE GENOMIC DNA]</scope>
    <source>
        <strain evidence="11">Aero21</strain>
        <plasmid evidence="11">p1</plasmid>
    </source>
</reference>
<dbReference type="EMBL" id="JAWZVU010000163">
    <property type="protein sequence ID" value="MDX7722701.1"/>
    <property type="molecule type" value="Genomic_DNA"/>
</dbReference>
<dbReference type="InterPro" id="IPR037150">
    <property type="entry name" value="H-NS_C_dom_sf"/>
</dbReference>
<evidence type="ECO:0000313" key="10">
    <source>
        <dbReference type="EMBL" id="QQA60811.1"/>
    </source>
</evidence>
<dbReference type="GO" id="GO:0003680">
    <property type="term" value="F:minor groove of adenine-thymine-rich DNA binding"/>
    <property type="evidence" value="ECO:0007669"/>
    <property type="project" value="TreeGrafter"/>
</dbReference>
<dbReference type="PANTHER" id="PTHR38097">
    <property type="match status" value="1"/>
</dbReference>
<dbReference type="GO" id="GO:0030527">
    <property type="term" value="F:structural constituent of chromatin"/>
    <property type="evidence" value="ECO:0007669"/>
    <property type="project" value="InterPro"/>
</dbReference>
<keyword evidence="12" id="KW-1185">Reference proteome</keyword>
<feature type="DNA-binding region" evidence="6">
    <location>
        <begin position="117"/>
        <end position="122"/>
    </location>
</feature>
<dbReference type="GO" id="GO:0046983">
    <property type="term" value="F:protein dimerization activity"/>
    <property type="evidence" value="ECO:0007669"/>
    <property type="project" value="InterPro"/>
</dbReference>
<keyword evidence="11" id="KW-0614">Plasmid</keyword>
<dbReference type="GO" id="GO:0003681">
    <property type="term" value="F:bent DNA binding"/>
    <property type="evidence" value="ECO:0007669"/>
    <property type="project" value="TreeGrafter"/>
</dbReference>
<dbReference type="Pfam" id="PF22470">
    <property type="entry name" value="Histone_HNS_N"/>
    <property type="match status" value="1"/>
</dbReference>
<dbReference type="SMART" id="SM00528">
    <property type="entry name" value="HNS"/>
    <property type="match status" value="1"/>
</dbReference>
<dbReference type="InterPro" id="IPR027444">
    <property type="entry name" value="H-NS_C_dom"/>
</dbReference>
<keyword evidence="3" id="KW-0963">Cytoplasm</keyword>
<dbReference type="GO" id="GO:0000976">
    <property type="term" value="F:transcription cis-regulatory region binding"/>
    <property type="evidence" value="ECO:0007669"/>
    <property type="project" value="TreeGrafter"/>
</dbReference>
<dbReference type="Gene3D" id="4.10.430.10">
    <property type="entry name" value="Histone-like protein H-NS, C-terminal domain"/>
    <property type="match status" value="1"/>
</dbReference>
<evidence type="ECO:0000256" key="2">
    <source>
        <dbReference type="ARBA" id="ARBA00010610"/>
    </source>
</evidence>
<feature type="domain" description="DNA-binding protein H-NS-like C-terminal" evidence="7">
    <location>
        <begin position="93"/>
        <end position="139"/>
    </location>
</feature>
<keyword evidence="4 5" id="KW-0238">DNA-binding</keyword>
<dbReference type="EMBL" id="CP065937">
    <property type="protein sequence ID" value="QQA60811.1"/>
    <property type="molecule type" value="Genomic_DNA"/>
</dbReference>
<reference evidence="8" key="2">
    <citation type="submission" date="2023-11" db="EMBL/GenBank/DDBJ databases">
        <title>WGS of Aeromonas in Northern Israel.</title>
        <authorList>
            <person name="Hershko Y."/>
        </authorList>
    </citation>
    <scope>NUCLEOTIDE SEQUENCE</scope>
    <source>
        <strain evidence="8">77416</strain>
    </source>
</reference>
<gene>
    <name evidence="10" type="ORF">JC965_23355</name>
    <name evidence="11" type="ORF">JC965_27060</name>
    <name evidence="8" type="ORF">SJS77_20025</name>
    <name evidence="9" type="ORF">VCX44_24820</name>
</gene>
<evidence type="ECO:0000313" key="11">
    <source>
        <dbReference type="EMBL" id="QQX12786.1"/>
    </source>
</evidence>
<dbReference type="GO" id="GO:0005829">
    <property type="term" value="C:cytosol"/>
    <property type="evidence" value="ECO:0007669"/>
    <property type="project" value="TreeGrafter"/>
</dbReference>
<dbReference type="GO" id="GO:0009295">
    <property type="term" value="C:nucleoid"/>
    <property type="evidence" value="ECO:0007669"/>
    <property type="project" value="UniProtKB-SubCell"/>
</dbReference>
<evidence type="ECO:0000259" key="7">
    <source>
        <dbReference type="SMART" id="SM00528"/>
    </source>
</evidence>
<dbReference type="InterPro" id="IPR027454">
    <property type="entry name" value="Histone_HNS_N"/>
</dbReference>
<dbReference type="EMBL" id="JAYGOJ010000320">
    <property type="protein sequence ID" value="MEA9438918.1"/>
    <property type="molecule type" value="Genomic_DNA"/>
</dbReference>
<comment type="subcellular location">
    <subcellularLocation>
        <location evidence="1">Cytoplasm</location>
        <location evidence="1">Nucleoid</location>
    </subcellularLocation>
</comment>
<dbReference type="Gene3D" id="1.10.287.1050">
    <property type="entry name" value="H-NS histone-like proteins"/>
    <property type="match status" value="1"/>
</dbReference>
<evidence type="ECO:0000256" key="1">
    <source>
        <dbReference type="ARBA" id="ARBA00004453"/>
    </source>
</evidence>
<dbReference type="PIRSF" id="PIRSF002096">
    <property type="entry name" value="HnS"/>
    <property type="match status" value="1"/>
</dbReference>
<dbReference type="Proteomes" id="UP001304847">
    <property type="component" value="Unassembled WGS sequence"/>
</dbReference>
<evidence type="ECO:0000256" key="6">
    <source>
        <dbReference type="PIRSR" id="PIRSR002096-1"/>
    </source>
</evidence>
<dbReference type="GO" id="GO:0032993">
    <property type="term" value="C:protein-DNA complex"/>
    <property type="evidence" value="ECO:0007669"/>
    <property type="project" value="TreeGrafter"/>
</dbReference>
<evidence type="ECO:0000256" key="4">
    <source>
        <dbReference type="ARBA" id="ARBA00023125"/>
    </source>
</evidence>
<dbReference type="Pfam" id="PF00816">
    <property type="entry name" value="Histone_HNS"/>
    <property type="match status" value="1"/>
</dbReference>
<evidence type="ECO:0000313" key="12">
    <source>
        <dbReference type="Proteomes" id="UP001304847"/>
    </source>
</evidence>
<geneLocation type="plasmid" evidence="11">
    <name>p1</name>
</geneLocation>